<feature type="transmembrane region" description="Helical" evidence="1">
    <location>
        <begin position="7"/>
        <end position="23"/>
    </location>
</feature>
<evidence type="ECO:0000256" key="1">
    <source>
        <dbReference type="SAM" id="Phobius"/>
    </source>
</evidence>
<accession>A0A495BHI2</accession>
<comment type="caution">
    <text evidence="2">The sequence shown here is derived from an EMBL/GenBank/DDBJ whole genome shotgun (WGS) entry which is preliminary data.</text>
</comment>
<dbReference type="Proteomes" id="UP000279384">
    <property type="component" value="Unassembled WGS sequence"/>
</dbReference>
<dbReference type="RefSeq" id="WP_170152082.1">
    <property type="nucleotide sequence ID" value="NZ_RBID01000011.1"/>
</dbReference>
<sequence length="177" mass="19515">MDNKLKGSLALAAIAVSGWFYYTPYMAVHGMQDAVQERNATKLASYVDFPVVKENLKAELNGQMLQKLQGNPFAAVGVVFAGALVNAMVDAIVSPQGLAMMMQGEKPLPAATAEATDSNMQKQPNEADKVEFKMGYDGLSQFTVKVYQRDKPDQTINLVLQRHNLVSWHLTEIRLPQ</sequence>
<evidence type="ECO:0008006" key="4">
    <source>
        <dbReference type="Google" id="ProtNLM"/>
    </source>
</evidence>
<dbReference type="Pfam" id="PF11159">
    <property type="entry name" value="DUF2939"/>
    <property type="match status" value="1"/>
</dbReference>
<reference evidence="2 3" key="1">
    <citation type="submission" date="2018-10" db="EMBL/GenBank/DDBJ databases">
        <title>Genomic Encyclopedia of Type Strains, Phase IV (KMG-IV): sequencing the most valuable type-strain genomes for metagenomic binning, comparative biology and taxonomic classification.</title>
        <authorList>
            <person name="Goeker M."/>
        </authorList>
    </citation>
    <scope>NUCLEOTIDE SEQUENCE [LARGE SCALE GENOMIC DNA]</scope>
    <source>
        <strain evidence="2 3">DSM 3303</strain>
    </source>
</reference>
<dbReference type="InterPro" id="IPR021330">
    <property type="entry name" value="DUF2939"/>
</dbReference>
<evidence type="ECO:0000313" key="2">
    <source>
        <dbReference type="EMBL" id="RKQ60809.1"/>
    </source>
</evidence>
<dbReference type="EMBL" id="RBID01000011">
    <property type="protein sequence ID" value="RKQ60809.1"/>
    <property type="molecule type" value="Genomic_DNA"/>
</dbReference>
<feature type="transmembrane region" description="Helical" evidence="1">
    <location>
        <begin position="73"/>
        <end position="93"/>
    </location>
</feature>
<proteinExistence type="predicted"/>
<organism evidence="2 3">
    <name type="scientific">Vogesella indigofera</name>
    <name type="common">Pseudomonas indigofera</name>
    <dbReference type="NCBI Taxonomy" id="45465"/>
    <lineage>
        <taxon>Bacteria</taxon>
        <taxon>Pseudomonadati</taxon>
        <taxon>Pseudomonadota</taxon>
        <taxon>Betaproteobacteria</taxon>
        <taxon>Neisseriales</taxon>
        <taxon>Chromobacteriaceae</taxon>
        <taxon>Vogesella</taxon>
    </lineage>
</organism>
<dbReference type="AlphaFoldDB" id="A0A495BHI2"/>
<keyword evidence="1" id="KW-0472">Membrane</keyword>
<gene>
    <name evidence="2" type="ORF">C8E02_0564</name>
</gene>
<keyword evidence="1" id="KW-1133">Transmembrane helix</keyword>
<protein>
    <recommendedName>
        <fullName evidence="4">DUF2939 family protein</fullName>
    </recommendedName>
</protein>
<name>A0A495BHI2_VOGIN</name>
<keyword evidence="1" id="KW-0812">Transmembrane</keyword>
<evidence type="ECO:0000313" key="3">
    <source>
        <dbReference type="Proteomes" id="UP000279384"/>
    </source>
</evidence>